<dbReference type="EMBL" id="JBHUKS010000011">
    <property type="protein sequence ID" value="MFD2468857.1"/>
    <property type="molecule type" value="Genomic_DNA"/>
</dbReference>
<evidence type="ECO:0000256" key="4">
    <source>
        <dbReference type="ARBA" id="ARBA00023136"/>
    </source>
</evidence>
<dbReference type="CDD" id="cd17502">
    <property type="entry name" value="MFS_Azr1_MDR_like"/>
    <property type="match status" value="1"/>
</dbReference>
<gene>
    <name evidence="7" type="ORF">ACFSVL_15820</name>
</gene>
<sequence>MTNSAQAGQATAREDSGGFTHRQILTALSGLLLAILLGALDQTIVSTAMRTIADQLHGQTVQAWATTGYLVASTIAMPLYGKLSDIYGRKPMYLVAIAVFIVGSIGCALSTSMVMLAVARIVQGLGGAGLMSLPTAIIGDMAPIRDRARYFTYSTVVWVGASVIGPIVGGVFAGTASIAGISGWRWAFLINVPLGLLALLTVYKLLKLRHQRVDHRIDYWGGATLALAVIPLLVVAEQGMTWGWGSGISITMYALAAVGTVLFVLQERRMGEEGILPLHMFRRGGITLCLAVAFTIGVGMFGTVTTLPLYLQLVQGMSPTSAGLLIIPLMAGAVVSQGTAGAVIKATGRYKPIALAGLGSMAGGLLGLSFTGPDTPLWVTILLVAWVGLGIGVAITTIMLAVQNAAPKSELGVANASVSLFRQLGASIGVSALLTVMFTVTAARVGALFSDTTGNDPFHQALRDPDVMSKPANSKLHEVAQNANGTGIDLNDTSFLHQLDPQLARPVVDSFAAGCQSMFLVASFVLWVGFCMTWFLKEMRIEDHEKQAAEPSRAEA</sequence>
<dbReference type="RefSeq" id="WP_378304778.1">
    <property type="nucleotide sequence ID" value="NZ_JBHUKS010000011.1"/>
</dbReference>
<dbReference type="SUPFAM" id="SSF103473">
    <property type="entry name" value="MFS general substrate transporter"/>
    <property type="match status" value="1"/>
</dbReference>
<feature type="transmembrane region" description="Helical" evidence="5">
    <location>
        <begin position="150"/>
        <end position="174"/>
    </location>
</feature>
<evidence type="ECO:0000256" key="3">
    <source>
        <dbReference type="ARBA" id="ARBA00022989"/>
    </source>
</evidence>
<feature type="transmembrane region" description="Helical" evidence="5">
    <location>
        <begin position="117"/>
        <end position="138"/>
    </location>
</feature>
<evidence type="ECO:0000256" key="1">
    <source>
        <dbReference type="ARBA" id="ARBA00004651"/>
    </source>
</evidence>
<feature type="transmembrane region" description="Helical" evidence="5">
    <location>
        <begin position="377"/>
        <end position="402"/>
    </location>
</feature>
<comment type="caution">
    <text evidence="7">The sequence shown here is derived from an EMBL/GenBank/DDBJ whole genome shotgun (WGS) entry which is preliminary data.</text>
</comment>
<evidence type="ECO:0000313" key="7">
    <source>
        <dbReference type="EMBL" id="MFD2468857.1"/>
    </source>
</evidence>
<dbReference type="Gene3D" id="1.20.1720.10">
    <property type="entry name" value="Multidrug resistance protein D"/>
    <property type="match status" value="1"/>
</dbReference>
<dbReference type="PANTHER" id="PTHR23501:SF197">
    <property type="entry name" value="COMD"/>
    <property type="match status" value="1"/>
</dbReference>
<name>A0ABW5H840_9PSEU</name>
<feature type="transmembrane region" description="Helical" evidence="5">
    <location>
        <begin position="24"/>
        <end position="49"/>
    </location>
</feature>
<evidence type="ECO:0000313" key="8">
    <source>
        <dbReference type="Proteomes" id="UP001597483"/>
    </source>
</evidence>
<dbReference type="InterPro" id="IPR020846">
    <property type="entry name" value="MFS_dom"/>
</dbReference>
<dbReference type="PANTHER" id="PTHR23501">
    <property type="entry name" value="MAJOR FACILITATOR SUPERFAMILY"/>
    <property type="match status" value="1"/>
</dbReference>
<feature type="transmembrane region" description="Helical" evidence="5">
    <location>
        <begin position="92"/>
        <end position="111"/>
    </location>
</feature>
<evidence type="ECO:0000256" key="2">
    <source>
        <dbReference type="ARBA" id="ARBA00022692"/>
    </source>
</evidence>
<feature type="transmembrane region" description="Helical" evidence="5">
    <location>
        <begin position="353"/>
        <end position="371"/>
    </location>
</feature>
<reference evidence="8" key="1">
    <citation type="journal article" date="2019" name="Int. J. Syst. Evol. Microbiol.">
        <title>The Global Catalogue of Microorganisms (GCM) 10K type strain sequencing project: providing services to taxonomists for standard genome sequencing and annotation.</title>
        <authorList>
            <consortium name="The Broad Institute Genomics Platform"/>
            <consortium name="The Broad Institute Genome Sequencing Center for Infectious Disease"/>
            <person name="Wu L."/>
            <person name="Ma J."/>
        </authorList>
    </citation>
    <scope>NUCLEOTIDE SEQUENCE [LARGE SCALE GENOMIC DNA]</scope>
    <source>
        <strain evidence="8">CGMCC 4.7641</strain>
    </source>
</reference>
<feature type="transmembrane region" description="Helical" evidence="5">
    <location>
        <begin position="61"/>
        <end position="80"/>
    </location>
</feature>
<comment type="subcellular location">
    <subcellularLocation>
        <location evidence="1">Cell membrane</location>
        <topology evidence="1">Multi-pass membrane protein</topology>
    </subcellularLocation>
</comment>
<feature type="transmembrane region" description="Helical" evidence="5">
    <location>
        <begin position="186"/>
        <end position="206"/>
    </location>
</feature>
<accession>A0ABW5H840</accession>
<evidence type="ECO:0000256" key="5">
    <source>
        <dbReference type="SAM" id="Phobius"/>
    </source>
</evidence>
<evidence type="ECO:0000259" key="6">
    <source>
        <dbReference type="PROSITE" id="PS50850"/>
    </source>
</evidence>
<protein>
    <submittedName>
        <fullName evidence="7">MDR family MFS transporter</fullName>
    </submittedName>
</protein>
<feature type="transmembrane region" description="Helical" evidence="5">
    <location>
        <begin position="286"/>
        <end position="310"/>
    </location>
</feature>
<proteinExistence type="predicted"/>
<organism evidence="7 8">
    <name type="scientific">Amycolatopsis silviterrae</name>
    <dbReference type="NCBI Taxonomy" id="1656914"/>
    <lineage>
        <taxon>Bacteria</taxon>
        <taxon>Bacillati</taxon>
        <taxon>Actinomycetota</taxon>
        <taxon>Actinomycetes</taxon>
        <taxon>Pseudonocardiales</taxon>
        <taxon>Pseudonocardiaceae</taxon>
        <taxon>Amycolatopsis</taxon>
    </lineage>
</organism>
<dbReference type="PROSITE" id="PS50850">
    <property type="entry name" value="MFS"/>
    <property type="match status" value="1"/>
</dbReference>
<keyword evidence="2 5" id="KW-0812">Transmembrane</keyword>
<keyword evidence="3 5" id="KW-1133">Transmembrane helix</keyword>
<dbReference type="InterPro" id="IPR036259">
    <property type="entry name" value="MFS_trans_sf"/>
</dbReference>
<feature type="transmembrane region" description="Helical" evidence="5">
    <location>
        <begin position="322"/>
        <end position="344"/>
    </location>
</feature>
<feature type="transmembrane region" description="Helical" evidence="5">
    <location>
        <begin position="242"/>
        <end position="265"/>
    </location>
</feature>
<feature type="transmembrane region" description="Helical" evidence="5">
    <location>
        <begin position="218"/>
        <end position="236"/>
    </location>
</feature>
<feature type="domain" description="Major facilitator superfamily (MFS) profile" evidence="6">
    <location>
        <begin position="27"/>
        <end position="541"/>
    </location>
</feature>
<keyword evidence="4 5" id="KW-0472">Membrane</keyword>
<dbReference type="InterPro" id="IPR011701">
    <property type="entry name" value="MFS"/>
</dbReference>
<feature type="transmembrane region" description="Helical" evidence="5">
    <location>
        <begin position="511"/>
        <end position="536"/>
    </location>
</feature>
<dbReference type="Gene3D" id="1.20.1250.20">
    <property type="entry name" value="MFS general substrate transporter like domains"/>
    <property type="match status" value="1"/>
</dbReference>
<dbReference type="Pfam" id="PF07690">
    <property type="entry name" value="MFS_1"/>
    <property type="match status" value="1"/>
</dbReference>
<feature type="transmembrane region" description="Helical" evidence="5">
    <location>
        <begin position="423"/>
        <end position="443"/>
    </location>
</feature>
<dbReference type="Proteomes" id="UP001597483">
    <property type="component" value="Unassembled WGS sequence"/>
</dbReference>
<keyword evidence="8" id="KW-1185">Reference proteome</keyword>